<dbReference type="GO" id="GO:0033744">
    <property type="term" value="F:L-methionine:thioredoxin-disulfide S-oxidoreductase activity"/>
    <property type="evidence" value="ECO:0007669"/>
    <property type="project" value="RHEA"/>
</dbReference>
<dbReference type="EMBL" id="QKRX01000007">
    <property type="protein sequence ID" value="RAU17930.1"/>
    <property type="molecule type" value="Genomic_DNA"/>
</dbReference>
<dbReference type="InterPro" id="IPR036509">
    <property type="entry name" value="Met_Sox_Rdtase_MsrA_sf"/>
</dbReference>
<evidence type="ECO:0000259" key="6">
    <source>
        <dbReference type="Pfam" id="PF01625"/>
    </source>
</evidence>
<evidence type="ECO:0000256" key="2">
    <source>
        <dbReference type="ARBA" id="ARBA00023002"/>
    </source>
</evidence>
<dbReference type="PANTHER" id="PTHR42799:SF2">
    <property type="entry name" value="MITOCHONDRIAL PEPTIDE METHIONINE SULFOXIDE REDUCTASE"/>
    <property type="match status" value="1"/>
</dbReference>
<dbReference type="RefSeq" id="WP_112159418.1">
    <property type="nucleotide sequence ID" value="NZ_QKRX01000007.1"/>
</dbReference>
<comment type="catalytic activity">
    <reaction evidence="4 5">
        <text>[thioredoxin]-disulfide + L-methionine + H2O = L-methionine (S)-S-oxide + [thioredoxin]-dithiol</text>
        <dbReference type="Rhea" id="RHEA:19993"/>
        <dbReference type="Rhea" id="RHEA-COMP:10698"/>
        <dbReference type="Rhea" id="RHEA-COMP:10700"/>
        <dbReference type="ChEBI" id="CHEBI:15377"/>
        <dbReference type="ChEBI" id="CHEBI:29950"/>
        <dbReference type="ChEBI" id="CHEBI:50058"/>
        <dbReference type="ChEBI" id="CHEBI:57844"/>
        <dbReference type="ChEBI" id="CHEBI:58772"/>
        <dbReference type="EC" id="1.8.4.11"/>
    </reaction>
</comment>
<comment type="catalytic activity">
    <reaction evidence="3 5">
        <text>L-methionyl-[protein] + [thioredoxin]-disulfide + H2O = L-methionyl-(S)-S-oxide-[protein] + [thioredoxin]-dithiol</text>
        <dbReference type="Rhea" id="RHEA:14217"/>
        <dbReference type="Rhea" id="RHEA-COMP:10698"/>
        <dbReference type="Rhea" id="RHEA-COMP:10700"/>
        <dbReference type="Rhea" id="RHEA-COMP:12313"/>
        <dbReference type="Rhea" id="RHEA-COMP:12315"/>
        <dbReference type="ChEBI" id="CHEBI:15377"/>
        <dbReference type="ChEBI" id="CHEBI:16044"/>
        <dbReference type="ChEBI" id="CHEBI:29950"/>
        <dbReference type="ChEBI" id="CHEBI:44120"/>
        <dbReference type="ChEBI" id="CHEBI:50058"/>
        <dbReference type="EC" id="1.8.4.11"/>
    </reaction>
</comment>
<dbReference type="PANTHER" id="PTHR42799">
    <property type="entry name" value="MITOCHONDRIAL PEPTIDE METHIONINE SULFOXIDE REDUCTASE"/>
    <property type="match status" value="1"/>
</dbReference>
<dbReference type="Gene3D" id="3.30.1060.10">
    <property type="entry name" value="Peptide methionine sulphoxide reductase MsrA"/>
    <property type="match status" value="1"/>
</dbReference>
<evidence type="ECO:0000256" key="1">
    <source>
        <dbReference type="ARBA" id="ARBA00005591"/>
    </source>
</evidence>
<comment type="function">
    <text evidence="5">Has an important function as a repair enzyme for proteins that have been inactivated by oxidation. Catalyzes the reversible oxidation-reduction of methionine sulfoxide in proteins to methionine.</text>
</comment>
<dbReference type="NCBIfam" id="TIGR00401">
    <property type="entry name" value="msrA"/>
    <property type="match status" value="1"/>
</dbReference>
<sequence length="156" mass="17469">MAIATFAAGCFWGVELTFSKVPGVLSTSVGYMGGRIDSPSYEQVCTGGTDHAEVVQVEFDPELVTYEALLTTFWQCHNPTTKNRQGPDVGTQYRSAIFYHDEQQKVLAEQSRFELNNSAAYPQPIVTEISPASNFWKAEEYHQQYLIKRGMGHCAF</sequence>
<evidence type="ECO:0000313" key="8">
    <source>
        <dbReference type="Proteomes" id="UP000250744"/>
    </source>
</evidence>
<gene>
    <name evidence="5 7" type="primary">msrA</name>
    <name evidence="7" type="ORF">DN062_11250</name>
</gene>
<evidence type="ECO:0000256" key="4">
    <source>
        <dbReference type="ARBA" id="ARBA00048782"/>
    </source>
</evidence>
<comment type="similarity">
    <text evidence="1 5">Belongs to the MsrA Met sulfoxide reductase family.</text>
</comment>
<dbReference type="InterPro" id="IPR050162">
    <property type="entry name" value="MsrA_MetSO_reductase"/>
</dbReference>
<keyword evidence="2 5" id="KW-0560">Oxidoreductase</keyword>
<keyword evidence="8" id="KW-1185">Reference proteome</keyword>
<dbReference type="GO" id="GO:0008113">
    <property type="term" value="F:peptide-methionine (S)-S-oxide reductase activity"/>
    <property type="evidence" value="ECO:0007669"/>
    <property type="project" value="UniProtKB-UniRule"/>
</dbReference>
<name>A0A364NLR3_9GAMM</name>
<feature type="domain" description="Peptide methionine sulphoxide reductase MsrA" evidence="6">
    <location>
        <begin position="4"/>
        <end position="154"/>
    </location>
</feature>
<dbReference type="HAMAP" id="MF_01401">
    <property type="entry name" value="MsrA"/>
    <property type="match status" value="1"/>
</dbReference>
<dbReference type="GO" id="GO:0005737">
    <property type="term" value="C:cytoplasm"/>
    <property type="evidence" value="ECO:0007669"/>
    <property type="project" value="TreeGrafter"/>
</dbReference>
<feature type="active site" evidence="5">
    <location>
        <position position="10"/>
    </location>
</feature>
<dbReference type="Pfam" id="PF01625">
    <property type="entry name" value="PMSR"/>
    <property type="match status" value="1"/>
</dbReference>
<dbReference type="OrthoDB" id="4174719at2"/>
<evidence type="ECO:0000256" key="3">
    <source>
        <dbReference type="ARBA" id="ARBA00047806"/>
    </source>
</evidence>
<comment type="caution">
    <text evidence="7">The sequence shown here is derived from an EMBL/GenBank/DDBJ whole genome shotgun (WGS) entry which is preliminary data.</text>
</comment>
<reference evidence="7 8" key="1">
    <citation type="submission" date="2018-06" db="EMBL/GenBank/DDBJ databases">
        <title>Nitrincola tibetense sp. nov., isolated from Lake XuguoCo on Tibetan Plateau.</title>
        <authorList>
            <person name="Xing P."/>
        </authorList>
    </citation>
    <scope>NUCLEOTIDE SEQUENCE [LARGE SCALE GENOMIC DNA]</scope>
    <source>
        <strain evidence="8">xg18</strain>
    </source>
</reference>
<proteinExistence type="inferred from homology"/>
<evidence type="ECO:0000313" key="7">
    <source>
        <dbReference type="EMBL" id="RAU17930.1"/>
    </source>
</evidence>
<organism evidence="7 8">
    <name type="scientific">Nitrincola tibetensis</name>
    <dbReference type="NCBI Taxonomy" id="2219697"/>
    <lineage>
        <taxon>Bacteria</taxon>
        <taxon>Pseudomonadati</taxon>
        <taxon>Pseudomonadota</taxon>
        <taxon>Gammaproteobacteria</taxon>
        <taxon>Oceanospirillales</taxon>
        <taxon>Oceanospirillaceae</taxon>
        <taxon>Nitrincola</taxon>
    </lineage>
</organism>
<dbReference type="InterPro" id="IPR002569">
    <property type="entry name" value="Met_Sox_Rdtase_MsrA_dom"/>
</dbReference>
<protein>
    <recommendedName>
        <fullName evidence="5">Peptide methionine sulfoxide reductase MsrA</fullName>
        <shortName evidence="5">Protein-methionine-S-oxide reductase</shortName>
        <ecNumber evidence="5">1.8.4.11</ecNumber>
    </recommendedName>
    <alternativeName>
        <fullName evidence="5">Peptide-methionine (S)-S-oxide reductase</fullName>
        <shortName evidence="5">Peptide Met(O) reductase</shortName>
    </alternativeName>
</protein>
<dbReference type="GO" id="GO:0034599">
    <property type="term" value="P:cellular response to oxidative stress"/>
    <property type="evidence" value="ECO:0007669"/>
    <property type="project" value="TreeGrafter"/>
</dbReference>
<dbReference type="AlphaFoldDB" id="A0A364NLR3"/>
<accession>A0A364NLR3</accession>
<dbReference type="Proteomes" id="UP000250744">
    <property type="component" value="Unassembled WGS sequence"/>
</dbReference>
<dbReference type="EC" id="1.8.4.11" evidence="5"/>
<dbReference type="SUPFAM" id="SSF55068">
    <property type="entry name" value="Peptide methionine sulfoxide reductase"/>
    <property type="match status" value="1"/>
</dbReference>
<evidence type="ECO:0000256" key="5">
    <source>
        <dbReference type="HAMAP-Rule" id="MF_01401"/>
    </source>
</evidence>